<dbReference type="InterPro" id="IPR003439">
    <property type="entry name" value="ABC_transporter-like_ATP-bd"/>
</dbReference>
<proteinExistence type="inferred from homology"/>
<dbReference type="PANTHER" id="PTHR43790">
    <property type="entry name" value="CARBOHYDRATE TRANSPORT ATP-BINDING PROTEIN MG119-RELATED"/>
    <property type="match status" value="1"/>
</dbReference>
<keyword evidence="3 6" id="KW-0067">ATP-binding</keyword>
<accession>A0A125Q8P3</accession>
<evidence type="ECO:0000259" key="5">
    <source>
        <dbReference type="PROSITE" id="PS50893"/>
    </source>
</evidence>
<evidence type="ECO:0000256" key="3">
    <source>
        <dbReference type="ARBA" id="ARBA00022840"/>
    </source>
</evidence>
<keyword evidence="7" id="KW-1185">Reference proteome</keyword>
<dbReference type="GO" id="GO:0016887">
    <property type="term" value="F:ATP hydrolysis activity"/>
    <property type="evidence" value="ECO:0007669"/>
    <property type="project" value="InterPro"/>
</dbReference>
<dbReference type="InterPro" id="IPR017871">
    <property type="entry name" value="ABC_transporter-like_CS"/>
</dbReference>
<comment type="caution">
    <text evidence="6">The sequence shown here is derived from an EMBL/GenBank/DDBJ whole genome shotgun (WGS) entry which is preliminary data.</text>
</comment>
<dbReference type="OrthoDB" id="9805029at2"/>
<organism evidence="6 7">
    <name type="scientific">Rhizobium altiplani</name>
    <dbReference type="NCBI Taxonomy" id="1864509"/>
    <lineage>
        <taxon>Bacteria</taxon>
        <taxon>Pseudomonadati</taxon>
        <taxon>Pseudomonadota</taxon>
        <taxon>Alphaproteobacteria</taxon>
        <taxon>Hyphomicrobiales</taxon>
        <taxon>Rhizobiaceae</taxon>
        <taxon>Rhizobium/Agrobacterium group</taxon>
        <taxon>Rhizobium</taxon>
    </lineage>
</organism>
<dbReference type="GO" id="GO:0005524">
    <property type="term" value="F:ATP binding"/>
    <property type="evidence" value="ECO:0007669"/>
    <property type="project" value="UniProtKB-KW"/>
</dbReference>
<dbReference type="PROSITE" id="PS00211">
    <property type="entry name" value="ABC_TRANSPORTER_1"/>
    <property type="match status" value="1"/>
</dbReference>
<protein>
    <submittedName>
        <fullName evidence="6">ABC transporter ATP-binding protein</fullName>
    </submittedName>
</protein>
<evidence type="ECO:0000256" key="4">
    <source>
        <dbReference type="SAM" id="MobiDB-lite"/>
    </source>
</evidence>
<dbReference type="InterPro" id="IPR003593">
    <property type="entry name" value="AAA+_ATPase"/>
</dbReference>
<dbReference type="Proteomes" id="UP000068164">
    <property type="component" value="Unassembled WGS sequence"/>
</dbReference>
<gene>
    <name evidence="6" type="ORF">AS026_38570</name>
</gene>
<dbReference type="SUPFAM" id="SSF52540">
    <property type="entry name" value="P-loop containing nucleoside triphosphate hydrolases"/>
    <property type="match status" value="1"/>
</dbReference>
<dbReference type="SMART" id="SM00382">
    <property type="entry name" value="AAA"/>
    <property type="match status" value="1"/>
</dbReference>
<dbReference type="CDD" id="cd03216">
    <property type="entry name" value="ABC_Carb_Monos_I"/>
    <property type="match status" value="1"/>
</dbReference>
<dbReference type="AlphaFoldDB" id="A0A125Q8P3"/>
<dbReference type="PROSITE" id="PS50893">
    <property type="entry name" value="ABC_TRANSPORTER_2"/>
    <property type="match status" value="1"/>
</dbReference>
<feature type="region of interest" description="Disordered" evidence="4">
    <location>
        <begin position="1"/>
        <end position="33"/>
    </location>
</feature>
<dbReference type="Pfam" id="PF00005">
    <property type="entry name" value="ABC_tran"/>
    <property type="match status" value="1"/>
</dbReference>
<name>A0A125Q8P3_9HYPH</name>
<dbReference type="PANTHER" id="PTHR43790:SF8">
    <property type="entry name" value="SUGAR ABC TRANSPORTER ATP-BINDING PROTEIN"/>
    <property type="match status" value="1"/>
</dbReference>
<evidence type="ECO:0000256" key="2">
    <source>
        <dbReference type="ARBA" id="ARBA00022741"/>
    </source>
</evidence>
<feature type="domain" description="ABC transporter" evidence="5">
    <location>
        <begin position="34"/>
        <end position="270"/>
    </location>
</feature>
<dbReference type="InterPro" id="IPR027417">
    <property type="entry name" value="P-loop_NTPase"/>
</dbReference>
<dbReference type="EMBL" id="LNCD01000058">
    <property type="protein sequence ID" value="KWV54860.1"/>
    <property type="molecule type" value="Genomic_DNA"/>
</dbReference>
<sequence>MISDGQHPTAVAGSGGGEILPRQSGEGGNRQPRISLKGIRKNFGSHQALRGVDLDIYPGECLGLVGDNAAGKSTLTKVISGTYIPDDGTIAVDGQEVRFSGPADARDRNIEMVFQDLSLCDHVDVVGNLFLGRELTKGPFLDRARMLTEARAMLDALEIRIPRLGAKVEKLSGGQRQAIAIARAASFNPKVLIMDEPTSALAVAEVEAVLNLINRVKAKGVSVILITHRLQDLFRVCDRIAVMYEGTKVAERDIAKTDLQDLVQLIVGGQKH</sequence>
<reference evidence="6 7" key="1">
    <citation type="submission" date="2015-11" db="EMBL/GenBank/DDBJ databases">
        <title>Draft Genome Sequence of the Strain BR 10423 (Rhizobium sp.) isolated from nodules of Mimosa pudica.</title>
        <authorList>
            <person name="Barauna A.C."/>
            <person name="Zilli J.E."/>
            <person name="Simoes-Araujo J.L."/>
            <person name="Reis V.M."/>
            <person name="James E.K."/>
            <person name="Reis F.B.Jr."/>
            <person name="Rouws L.F."/>
            <person name="Passos S.R."/>
            <person name="Gois S.R."/>
        </authorList>
    </citation>
    <scope>NUCLEOTIDE SEQUENCE [LARGE SCALE GENOMIC DNA]</scope>
    <source>
        <strain evidence="6 7">BR10423</strain>
    </source>
</reference>
<evidence type="ECO:0000313" key="6">
    <source>
        <dbReference type="EMBL" id="KWV54860.1"/>
    </source>
</evidence>
<comment type="similarity">
    <text evidence="1">Belongs to the ABC transporter superfamily.</text>
</comment>
<evidence type="ECO:0000256" key="1">
    <source>
        <dbReference type="ARBA" id="ARBA00005417"/>
    </source>
</evidence>
<evidence type="ECO:0000313" key="7">
    <source>
        <dbReference type="Proteomes" id="UP000068164"/>
    </source>
</evidence>
<dbReference type="RefSeq" id="WP_062369783.1">
    <property type="nucleotide sequence ID" value="NZ_LNCD01000058.1"/>
</dbReference>
<keyword evidence="2" id="KW-0547">Nucleotide-binding</keyword>
<dbReference type="InterPro" id="IPR050107">
    <property type="entry name" value="ABC_carbohydrate_import_ATPase"/>
</dbReference>
<dbReference type="Gene3D" id="3.40.50.300">
    <property type="entry name" value="P-loop containing nucleotide triphosphate hydrolases"/>
    <property type="match status" value="1"/>
</dbReference>